<proteinExistence type="predicted"/>
<reference evidence="2" key="1">
    <citation type="submission" date="2013-06" db="EMBL/GenBank/DDBJ databases">
        <authorList>
            <person name="Weinstock G."/>
            <person name="Sodergren E."/>
            <person name="Clifton S."/>
            <person name="Fulton L."/>
            <person name="Fulton B."/>
            <person name="Courtney L."/>
            <person name="Fronick C."/>
            <person name="Harrison M."/>
            <person name="Strong C."/>
            <person name="Farmer C."/>
            <person name="Delahaunty K."/>
            <person name="Markovic C."/>
            <person name="Hall O."/>
            <person name="Minx P."/>
            <person name="Tomlinson C."/>
            <person name="Mitreva M."/>
            <person name="Nelson J."/>
            <person name="Hou S."/>
            <person name="Wollam A."/>
            <person name="Pepin K.H."/>
            <person name="Johnson M."/>
            <person name="Bhonagiri V."/>
            <person name="Nash W.E."/>
            <person name="Warren W."/>
            <person name="Chinwalla A."/>
            <person name="Mardis E.R."/>
            <person name="Wilson R.K."/>
        </authorList>
    </citation>
    <scope>NUCLEOTIDE SEQUENCE [LARGE SCALE GENOMIC DNA]</scope>
    <source>
        <strain evidence="2">ATCC 49176</strain>
    </source>
</reference>
<dbReference type="AlphaFoldDB" id="W1Q1K7"/>
<feature type="region of interest" description="Disordered" evidence="1">
    <location>
        <begin position="1"/>
        <end position="40"/>
    </location>
</feature>
<sequence length="40" mass="4493">MDHWLGRDPGKSPKKAKTQLASGPLLEVDHWLGQEPGKRQ</sequence>
<dbReference type="EMBL" id="ACIN03000016">
    <property type="protein sequence ID" value="ESK64890.1"/>
    <property type="molecule type" value="Genomic_DNA"/>
</dbReference>
<protein>
    <submittedName>
        <fullName evidence="2">Uncharacterized protein</fullName>
    </submittedName>
</protein>
<evidence type="ECO:0000313" key="2">
    <source>
        <dbReference type="EMBL" id="ESK64890.1"/>
    </source>
</evidence>
<gene>
    <name evidence="2" type="ORF">GCWU000182_001823</name>
</gene>
<dbReference type="HOGENOM" id="CLU_3283092_0_0_9"/>
<dbReference type="Proteomes" id="UP000019050">
    <property type="component" value="Unassembled WGS sequence"/>
</dbReference>
<evidence type="ECO:0000313" key="3">
    <source>
        <dbReference type="Proteomes" id="UP000019050"/>
    </source>
</evidence>
<evidence type="ECO:0000256" key="1">
    <source>
        <dbReference type="SAM" id="MobiDB-lite"/>
    </source>
</evidence>
<feature type="compositionally biased region" description="Basic and acidic residues" evidence="1">
    <location>
        <begin position="27"/>
        <end position="40"/>
    </location>
</feature>
<keyword evidence="3" id="KW-1185">Reference proteome</keyword>
<accession>W1Q1K7</accession>
<comment type="caution">
    <text evidence="2">The sequence shown here is derived from an EMBL/GenBank/DDBJ whole genome shotgun (WGS) entry which is preliminary data.</text>
</comment>
<organism evidence="2 3">
    <name type="scientific">Abiotrophia defectiva ATCC 49176</name>
    <dbReference type="NCBI Taxonomy" id="592010"/>
    <lineage>
        <taxon>Bacteria</taxon>
        <taxon>Bacillati</taxon>
        <taxon>Bacillota</taxon>
        <taxon>Bacilli</taxon>
        <taxon>Lactobacillales</taxon>
        <taxon>Aerococcaceae</taxon>
        <taxon>Abiotrophia</taxon>
    </lineage>
</organism>
<feature type="compositionally biased region" description="Basic and acidic residues" evidence="1">
    <location>
        <begin position="1"/>
        <end position="11"/>
    </location>
</feature>
<name>W1Q1K7_ABIDE</name>